<dbReference type="OrthoDB" id="5627at2759"/>
<protein>
    <submittedName>
        <fullName evidence="2">Uncharacterized protein</fullName>
    </submittedName>
</protein>
<evidence type="ECO:0000313" key="2">
    <source>
        <dbReference type="EMBL" id="OQN99763.1"/>
    </source>
</evidence>
<feature type="region of interest" description="Disordered" evidence="1">
    <location>
        <begin position="265"/>
        <end position="310"/>
    </location>
</feature>
<sequence>MDDPKDLATNATFRQAKRRKIVSRKFTSATGETLVVSRDDEAAQSHHVNGNDRDQDQHSDSNGGDQRSALPNRVRRQRKHGVMFSNTPPPANMETALAIDPQQTIEVDESHNARFVKPTGKATVTDDKHMSAFIDSKLAEMKANAKSSQQPPSSTDSLPSGTHLAATSTVANQATQSKPSAMTPKTDQAPKSRQRRRREPRPPSPSQVARDSLIDQILSESQSANPHYDPLSANPTPPPGLTDSTLDNDTLAAMQFKAEFLAAAEERNLMRRPPANPSQALGPKLGGSRAARDRMKAAEEAAAEAAKGKK</sequence>
<feature type="region of interest" description="Disordered" evidence="1">
    <location>
        <begin position="141"/>
        <end position="249"/>
    </location>
</feature>
<feature type="region of interest" description="Disordered" evidence="1">
    <location>
        <begin position="23"/>
        <end position="94"/>
    </location>
</feature>
<comment type="caution">
    <text evidence="2">The sequence shown here is derived from an EMBL/GenBank/DDBJ whole genome shotgun (WGS) entry which is preliminary data.</text>
</comment>
<dbReference type="EMBL" id="NAJO01000038">
    <property type="protein sequence ID" value="OQN99763.1"/>
    <property type="molecule type" value="Genomic_DNA"/>
</dbReference>
<accession>A0A1V8SL12</accession>
<dbReference type="InParanoid" id="A0A1V8SL12"/>
<gene>
    <name evidence="2" type="ORF">B0A48_14533</name>
</gene>
<reference evidence="3" key="1">
    <citation type="submission" date="2017-03" db="EMBL/GenBank/DDBJ databases">
        <title>Genomes of endolithic fungi from Antarctica.</title>
        <authorList>
            <person name="Coleine C."/>
            <person name="Masonjones S."/>
            <person name="Stajich J.E."/>
        </authorList>
    </citation>
    <scope>NUCLEOTIDE SEQUENCE [LARGE SCALE GENOMIC DNA]</scope>
    <source>
        <strain evidence="3">CCFEE 5527</strain>
    </source>
</reference>
<dbReference type="AlphaFoldDB" id="A0A1V8SL12"/>
<keyword evidence="3" id="KW-1185">Reference proteome</keyword>
<name>A0A1V8SL12_9PEZI</name>
<feature type="compositionally biased region" description="Polar residues" evidence="1">
    <location>
        <begin position="145"/>
        <end position="186"/>
    </location>
</feature>
<dbReference type="Proteomes" id="UP000192596">
    <property type="component" value="Unassembled WGS sequence"/>
</dbReference>
<organism evidence="2 3">
    <name type="scientific">Cryoendolithus antarcticus</name>
    <dbReference type="NCBI Taxonomy" id="1507870"/>
    <lineage>
        <taxon>Eukaryota</taxon>
        <taxon>Fungi</taxon>
        <taxon>Dikarya</taxon>
        <taxon>Ascomycota</taxon>
        <taxon>Pezizomycotina</taxon>
        <taxon>Dothideomycetes</taxon>
        <taxon>Dothideomycetidae</taxon>
        <taxon>Cladosporiales</taxon>
        <taxon>Cladosporiaceae</taxon>
        <taxon>Cryoendolithus</taxon>
    </lineage>
</organism>
<evidence type="ECO:0000256" key="1">
    <source>
        <dbReference type="SAM" id="MobiDB-lite"/>
    </source>
</evidence>
<evidence type="ECO:0000313" key="3">
    <source>
        <dbReference type="Proteomes" id="UP000192596"/>
    </source>
</evidence>
<feature type="compositionally biased region" description="Basic and acidic residues" evidence="1">
    <location>
        <begin position="290"/>
        <end position="299"/>
    </location>
</feature>
<proteinExistence type="predicted"/>
<feature type="compositionally biased region" description="Basic and acidic residues" evidence="1">
    <location>
        <begin position="37"/>
        <end position="59"/>
    </location>
</feature>
<feature type="region of interest" description="Disordered" evidence="1">
    <location>
        <begin position="106"/>
        <end position="128"/>
    </location>
</feature>